<evidence type="ECO:0000313" key="4">
    <source>
        <dbReference type="Proteomes" id="UP000663829"/>
    </source>
</evidence>
<keyword evidence="4" id="KW-1185">Reference proteome</keyword>
<dbReference type="Proteomes" id="UP000663829">
    <property type="component" value="Unassembled WGS sequence"/>
</dbReference>
<name>A0A813Z4S7_9BILA</name>
<evidence type="ECO:0000256" key="1">
    <source>
        <dbReference type="SAM" id="Phobius"/>
    </source>
</evidence>
<dbReference type="OrthoDB" id="19473at2759"/>
<dbReference type="PANTHER" id="PTHR16189">
    <property type="entry name" value="TRANSMEMBRANE PROTEIN 104-RELATED"/>
    <property type="match status" value="1"/>
</dbReference>
<gene>
    <name evidence="2" type="ORF">GPM918_LOCUS8221</name>
    <name evidence="3" type="ORF">SRO942_LOCUS8221</name>
</gene>
<dbReference type="AlphaFoldDB" id="A0A813Z4S7"/>
<reference evidence="2" key="1">
    <citation type="submission" date="2021-02" db="EMBL/GenBank/DDBJ databases">
        <authorList>
            <person name="Nowell W R."/>
        </authorList>
    </citation>
    <scope>NUCLEOTIDE SEQUENCE</scope>
</reference>
<keyword evidence="1" id="KW-1133">Transmembrane helix</keyword>
<dbReference type="PANTHER" id="PTHR16189:SF6">
    <property type="entry name" value="AMINO ACID TRANSPORTER TRANSMEMBRANE DOMAIN-CONTAINING PROTEIN"/>
    <property type="match status" value="1"/>
</dbReference>
<evidence type="ECO:0000313" key="2">
    <source>
        <dbReference type="EMBL" id="CAF0892947.1"/>
    </source>
</evidence>
<feature type="transmembrane region" description="Helical" evidence="1">
    <location>
        <begin position="129"/>
        <end position="149"/>
    </location>
</feature>
<sequence length="290" mass="33616">MVTKPHTIQQCLPNLHSLGELLLPCLCRQIFTLTVILSLLCMLVSYTLAGSQAYASLFHVRCWSVLAVVPQHSVCLPNELNQTINWEYNLINETQEQHHCIYTPSLEKAEENGEISTVPLSTILDDYKYFSWISLIVQLFIVISISVSYMTMGSALHHTIKGVVDSYWSPTIEAETDLRKYGNLFQYFTVRKMTQVFVSLAIFMIVFVIALSNPKSFKKILEQAGSFFGNVEMGIFLSIMIYKVTSPKFGCYTIPYELPKWFLHLQYIIPFYFTFAVVYDIYYMFRYYIY</sequence>
<keyword evidence="1" id="KW-0812">Transmembrane</keyword>
<proteinExistence type="predicted"/>
<keyword evidence="1" id="KW-0472">Membrane</keyword>
<dbReference type="EMBL" id="CAJNOQ010001408">
    <property type="protein sequence ID" value="CAF0892947.1"/>
    <property type="molecule type" value="Genomic_DNA"/>
</dbReference>
<dbReference type="Proteomes" id="UP000681722">
    <property type="component" value="Unassembled WGS sequence"/>
</dbReference>
<comment type="caution">
    <text evidence="2">The sequence shown here is derived from an EMBL/GenBank/DDBJ whole genome shotgun (WGS) entry which is preliminary data.</text>
</comment>
<feature type="transmembrane region" description="Helical" evidence="1">
    <location>
        <begin position="265"/>
        <end position="285"/>
    </location>
</feature>
<evidence type="ECO:0000313" key="3">
    <source>
        <dbReference type="EMBL" id="CAF3676860.1"/>
    </source>
</evidence>
<protein>
    <submittedName>
        <fullName evidence="2">Uncharacterized protein</fullName>
    </submittedName>
</protein>
<feature type="transmembrane region" description="Helical" evidence="1">
    <location>
        <begin position="30"/>
        <end position="49"/>
    </location>
</feature>
<feature type="transmembrane region" description="Helical" evidence="1">
    <location>
        <begin position="224"/>
        <end position="245"/>
    </location>
</feature>
<organism evidence="2 4">
    <name type="scientific">Didymodactylos carnosus</name>
    <dbReference type="NCBI Taxonomy" id="1234261"/>
    <lineage>
        <taxon>Eukaryota</taxon>
        <taxon>Metazoa</taxon>
        <taxon>Spiralia</taxon>
        <taxon>Gnathifera</taxon>
        <taxon>Rotifera</taxon>
        <taxon>Eurotatoria</taxon>
        <taxon>Bdelloidea</taxon>
        <taxon>Philodinida</taxon>
        <taxon>Philodinidae</taxon>
        <taxon>Didymodactylos</taxon>
    </lineage>
</organism>
<accession>A0A813Z4S7</accession>
<dbReference type="EMBL" id="CAJOBC010001408">
    <property type="protein sequence ID" value="CAF3676860.1"/>
    <property type="molecule type" value="Genomic_DNA"/>
</dbReference>
<feature type="transmembrane region" description="Helical" evidence="1">
    <location>
        <begin position="193"/>
        <end position="212"/>
    </location>
</feature>